<dbReference type="FunFam" id="3.30.300.30:FF:000007">
    <property type="entry name" value="4-coumarate--CoA ligase 2"/>
    <property type="match status" value="1"/>
</dbReference>
<dbReference type="PROSITE" id="PS00455">
    <property type="entry name" value="AMP_BINDING"/>
    <property type="match status" value="1"/>
</dbReference>
<evidence type="ECO:0008006" key="9">
    <source>
        <dbReference type="Google" id="ProtNLM"/>
    </source>
</evidence>
<dbReference type="InterPro" id="IPR025110">
    <property type="entry name" value="AMP-bd_C"/>
</dbReference>
<evidence type="ECO:0000256" key="3">
    <source>
        <dbReference type="SAM" id="Phobius"/>
    </source>
</evidence>
<dbReference type="OMA" id="ECTAPCA"/>
<keyword evidence="3" id="KW-0472">Membrane</keyword>
<proteinExistence type="inferred from homology"/>
<dbReference type="AlphaFoldDB" id="T1G5Y1"/>
<dbReference type="Pfam" id="PF13193">
    <property type="entry name" value="AMP-binding_C"/>
    <property type="match status" value="1"/>
</dbReference>
<dbReference type="EMBL" id="KB097379">
    <property type="protein sequence ID" value="ESN97367.1"/>
    <property type="molecule type" value="Genomic_DNA"/>
</dbReference>
<reference evidence="8" key="1">
    <citation type="submission" date="2012-12" db="EMBL/GenBank/DDBJ databases">
        <authorList>
            <person name="Hellsten U."/>
            <person name="Grimwood J."/>
            <person name="Chapman J.A."/>
            <person name="Shapiro H."/>
            <person name="Aerts A."/>
            <person name="Otillar R.P."/>
            <person name="Terry A.Y."/>
            <person name="Boore J.L."/>
            <person name="Simakov O."/>
            <person name="Marletaz F."/>
            <person name="Cho S.-J."/>
            <person name="Edsinger-Gonzales E."/>
            <person name="Havlak P."/>
            <person name="Kuo D.-H."/>
            <person name="Larsson T."/>
            <person name="Lv J."/>
            <person name="Arendt D."/>
            <person name="Savage R."/>
            <person name="Osoegawa K."/>
            <person name="de Jong P."/>
            <person name="Lindberg D.R."/>
            <person name="Seaver E.C."/>
            <person name="Weisblat D.A."/>
            <person name="Putnam N.H."/>
            <person name="Grigoriev I.V."/>
            <person name="Rokhsar D.S."/>
        </authorList>
    </citation>
    <scope>NUCLEOTIDE SEQUENCE</scope>
</reference>
<keyword evidence="2" id="KW-0436">Ligase</keyword>
<dbReference type="eggNOG" id="KOG1176">
    <property type="taxonomic scope" value="Eukaryota"/>
</dbReference>
<gene>
    <name evidence="7" type="primary">20216478</name>
    <name evidence="6" type="ORF">HELRODRAFT_85499</name>
</gene>
<dbReference type="KEGG" id="hro:HELRODRAFT_85499"/>
<evidence type="ECO:0000256" key="1">
    <source>
        <dbReference type="ARBA" id="ARBA00006432"/>
    </source>
</evidence>
<dbReference type="InterPro" id="IPR000873">
    <property type="entry name" value="AMP-dep_synth/lig_dom"/>
</dbReference>
<dbReference type="Gene3D" id="3.40.50.12780">
    <property type="entry name" value="N-terminal domain of ligase-like"/>
    <property type="match status" value="1"/>
</dbReference>
<keyword evidence="3" id="KW-0812">Transmembrane</keyword>
<evidence type="ECO:0000256" key="2">
    <source>
        <dbReference type="ARBA" id="ARBA00022598"/>
    </source>
</evidence>
<dbReference type="GeneID" id="20216478"/>
<dbReference type="InterPro" id="IPR045851">
    <property type="entry name" value="AMP-bd_C_sf"/>
</dbReference>
<name>T1G5Y1_HELRO</name>
<dbReference type="GO" id="GO:0016405">
    <property type="term" value="F:CoA-ligase activity"/>
    <property type="evidence" value="ECO:0000318"/>
    <property type="project" value="GO_Central"/>
</dbReference>
<keyword evidence="3" id="KW-1133">Transmembrane helix</keyword>
<comment type="similarity">
    <text evidence="1">Belongs to the ATP-dependent AMP-binding enzyme family.</text>
</comment>
<dbReference type="EnsemblMetazoa" id="HelroT85499">
    <property type="protein sequence ID" value="HelroP85499"/>
    <property type="gene ID" value="HelroG85499"/>
</dbReference>
<evidence type="ECO:0000313" key="6">
    <source>
        <dbReference type="EMBL" id="ESN97367.1"/>
    </source>
</evidence>
<dbReference type="OrthoDB" id="10253869at2759"/>
<dbReference type="Gene3D" id="3.30.300.30">
    <property type="match status" value="1"/>
</dbReference>
<accession>T1G5Y1</accession>
<evidence type="ECO:0000313" key="7">
    <source>
        <dbReference type="EnsemblMetazoa" id="HelroP85499"/>
    </source>
</evidence>
<evidence type="ECO:0000313" key="8">
    <source>
        <dbReference type="Proteomes" id="UP000015101"/>
    </source>
</evidence>
<dbReference type="HOGENOM" id="CLU_000022_59_2_1"/>
<feature type="domain" description="AMP-dependent synthetase/ligase" evidence="4">
    <location>
        <begin position="10"/>
        <end position="353"/>
    </location>
</feature>
<dbReference type="CTD" id="20216478"/>
<reference evidence="7" key="3">
    <citation type="submission" date="2015-06" db="UniProtKB">
        <authorList>
            <consortium name="EnsemblMetazoa"/>
        </authorList>
    </citation>
    <scope>IDENTIFICATION</scope>
</reference>
<dbReference type="InterPro" id="IPR042099">
    <property type="entry name" value="ANL_N_sf"/>
</dbReference>
<feature type="domain" description="AMP-binding enzyme C-terminal" evidence="5">
    <location>
        <begin position="404"/>
        <end position="480"/>
    </location>
</feature>
<evidence type="ECO:0000259" key="5">
    <source>
        <dbReference type="Pfam" id="PF13193"/>
    </source>
</evidence>
<protein>
    <recommendedName>
        <fullName evidence="9">AMP-dependent synthetase/ligase domain-containing protein</fullName>
    </recommendedName>
</protein>
<dbReference type="PANTHER" id="PTHR24096">
    <property type="entry name" value="LONG-CHAIN-FATTY-ACID--COA LIGASE"/>
    <property type="match status" value="1"/>
</dbReference>
<dbReference type="InterPro" id="IPR020845">
    <property type="entry name" value="AMP-binding_CS"/>
</dbReference>
<dbReference type="EMBL" id="AMQM01006312">
    <property type="status" value="NOT_ANNOTATED_CDS"/>
    <property type="molecule type" value="Genomic_DNA"/>
</dbReference>
<dbReference type="RefSeq" id="XP_009024463.1">
    <property type="nucleotide sequence ID" value="XM_009026215.1"/>
</dbReference>
<dbReference type="Pfam" id="PF00501">
    <property type="entry name" value="AMP-binding"/>
    <property type="match status" value="1"/>
</dbReference>
<dbReference type="Proteomes" id="UP000015101">
    <property type="component" value="Unassembled WGS sequence"/>
</dbReference>
<sequence>MTFVQQINGETDERLTFSELERKILKTANILLSLGLKKGDVVTLFSPNSINYPVVVLAVALIGALCSPINYLYNADELMKLISQVEPSIIFTTRLLVGVVQQILPQCPYNVLLMDSGPGCFLEQDDGCLLTDVKDVGILMDDSFVLPFSSGTTGVPKAVQLTHRNVICNSQQVLDRERLDYHKEDKILSVLPYFHIYGCMANMLACLLTGSTQIIMSKFDPEMFLKCIDYYKCSYLTVVPPMLLFMCRHPLAINTTFPNVRAIVTGAAPTPVSLIEEIRKKLKAGAIVKQAYGLTETSPALSINLNSRLKDDSVGTLLAHTELKVLDANNKILPRNQNGELCVRGPQIMKGYYRNAAANEQTFTEDGWLRTGDIGSVDENGFLYLFDRSKELIKVKGFQVAPAELESILLSHPLVADSAVIGVPDDKLGEKPRAYVVLKKDGSVREEELVRFVAGKVAAFKRLTGGVQFVQEVPKSQTGKILRRVLKEKYLA</sequence>
<dbReference type="CDD" id="cd05911">
    <property type="entry name" value="Firefly_Luc_like"/>
    <property type="match status" value="1"/>
</dbReference>
<dbReference type="PANTHER" id="PTHR24096:SF149">
    <property type="entry name" value="AMP-BINDING DOMAIN-CONTAINING PROTEIN-RELATED"/>
    <property type="match status" value="1"/>
</dbReference>
<dbReference type="InParanoid" id="T1G5Y1"/>
<dbReference type="STRING" id="6412.T1G5Y1"/>
<evidence type="ECO:0000259" key="4">
    <source>
        <dbReference type="Pfam" id="PF00501"/>
    </source>
</evidence>
<feature type="transmembrane region" description="Helical" evidence="3">
    <location>
        <begin position="50"/>
        <end position="73"/>
    </location>
</feature>
<dbReference type="SUPFAM" id="SSF56801">
    <property type="entry name" value="Acetyl-CoA synthetase-like"/>
    <property type="match status" value="1"/>
</dbReference>
<keyword evidence="8" id="KW-1185">Reference proteome</keyword>
<organism evidence="7 8">
    <name type="scientific">Helobdella robusta</name>
    <name type="common">Californian leech</name>
    <dbReference type="NCBI Taxonomy" id="6412"/>
    <lineage>
        <taxon>Eukaryota</taxon>
        <taxon>Metazoa</taxon>
        <taxon>Spiralia</taxon>
        <taxon>Lophotrochozoa</taxon>
        <taxon>Annelida</taxon>
        <taxon>Clitellata</taxon>
        <taxon>Hirudinea</taxon>
        <taxon>Rhynchobdellida</taxon>
        <taxon>Glossiphoniidae</taxon>
        <taxon>Helobdella</taxon>
    </lineage>
</organism>
<reference evidence="6 8" key="2">
    <citation type="journal article" date="2013" name="Nature">
        <title>Insights into bilaterian evolution from three spiralian genomes.</title>
        <authorList>
            <person name="Simakov O."/>
            <person name="Marletaz F."/>
            <person name="Cho S.J."/>
            <person name="Edsinger-Gonzales E."/>
            <person name="Havlak P."/>
            <person name="Hellsten U."/>
            <person name="Kuo D.H."/>
            <person name="Larsson T."/>
            <person name="Lv J."/>
            <person name="Arendt D."/>
            <person name="Savage R."/>
            <person name="Osoegawa K."/>
            <person name="de Jong P."/>
            <person name="Grimwood J."/>
            <person name="Chapman J.A."/>
            <person name="Shapiro H."/>
            <person name="Aerts A."/>
            <person name="Otillar R.P."/>
            <person name="Terry A.Y."/>
            <person name="Boore J.L."/>
            <person name="Grigoriev I.V."/>
            <person name="Lindberg D.R."/>
            <person name="Seaver E.C."/>
            <person name="Weisblat D.A."/>
            <person name="Putnam N.H."/>
            <person name="Rokhsar D.S."/>
        </authorList>
    </citation>
    <scope>NUCLEOTIDE SEQUENCE</scope>
</reference>